<protein>
    <recommendedName>
        <fullName evidence="1 2">Molybdenum cofactor biosynthesis protein B</fullName>
    </recommendedName>
</protein>
<evidence type="ECO:0000256" key="2">
    <source>
        <dbReference type="PIRNR" id="PIRNR006443"/>
    </source>
</evidence>
<comment type="similarity">
    <text evidence="2">Belongs to the MoaB/Mog family.</text>
</comment>
<proteinExistence type="inferred from homology"/>
<feature type="domain" description="MoaB/Mog" evidence="3">
    <location>
        <begin position="14"/>
        <end position="158"/>
    </location>
</feature>
<dbReference type="InterPro" id="IPR036425">
    <property type="entry name" value="MoaB/Mog-like_dom_sf"/>
</dbReference>
<sequence>MIDSNRPFLPLSLGILTVSDTRTPETDKSGDTLASLAAEAGHRIAARRIVPDDLSTLRQAFADWIAEPVIDAIVSTGGTGVTGRDVTPEALAPLVSKAIPGFGELFRQLSFAEIGTSTIQSRAEAAICEGTIVFLLPGSTGACRLGMEKIILPQLDIRHRPCNLAELLPRIRDER</sequence>
<comment type="caution">
    <text evidence="4">The sequence shown here is derived from an EMBL/GenBank/DDBJ whole genome shotgun (WGS) entry which is preliminary data.</text>
</comment>
<dbReference type="NCBIfam" id="TIGR00177">
    <property type="entry name" value="molyb_syn"/>
    <property type="match status" value="1"/>
</dbReference>
<evidence type="ECO:0000256" key="1">
    <source>
        <dbReference type="ARBA" id="ARBA00015262"/>
    </source>
</evidence>
<dbReference type="InterPro" id="IPR012245">
    <property type="entry name" value="MoaB"/>
</dbReference>
<dbReference type="EMBL" id="JBBPCO010000005">
    <property type="protein sequence ID" value="MEK8089475.1"/>
    <property type="molecule type" value="Genomic_DNA"/>
</dbReference>
<evidence type="ECO:0000313" key="5">
    <source>
        <dbReference type="Proteomes" id="UP001446205"/>
    </source>
</evidence>
<dbReference type="Gene3D" id="3.40.980.10">
    <property type="entry name" value="MoaB/Mog-like domain"/>
    <property type="match status" value="1"/>
</dbReference>
<dbReference type="Pfam" id="PF00994">
    <property type="entry name" value="MoCF_biosynth"/>
    <property type="match status" value="1"/>
</dbReference>
<evidence type="ECO:0000259" key="3">
    <source>
        <dbReference type="SMART" id="SM00852"/>
    </source>
</evidence>
<dbReference type="InterPro" id="IPR013484">
    <property type="entry name" value="MoaB_proteobac"/>
</dbReference>
<name>A0ABU9D9V8_9PROT</name>
<dbReference type="Proteomes" id="UP001446205">
    <property type="component" value="Unassembled WGS sequence"/>
</dbReference>
<evidence type="ECO:0000313" key="4">
    <source>
        <dbReference type="EMBL" id="MEK8089475.1"/>
    </source>
</evidence>
<dbReference type="SMART" id="SM00852">
    <property type="entry name" value="MoCF_biosynth"/>
    <property type="match status" value="1"/>
</dbReference>
<dbReference type="PANTHER" id="PTHR43232">
    <property type="entry name" value="MOLYBDENUM COFACTOR BIOSYNTHESIS PROTEIN B"/>
    <property type="match status" value="1"/>
</dbReference>
<keyword evidence="5" id="KW-1185">Reference proteome</keyword>
<comment type="pathway">
    <text evidence="2">Cofactor biosynthesis; molybdopterin biosynthesis.</text>
</comment>
<organism evidence="4 5">
    <name type="scientific">Thermithiobacillus plumbiphilus</name>
    <dbReference type="NCBI Taxonomy" id="1729899"/>
    <lineage>
        <taxon>Bacteria</taxon>
        <taxon>Pseudomonadati</taxon>
        <taxon>Pseudomonadota</taxon>
        <taxon>Acidithiobacillia</taxon>
        <taxon>Acidithiobacillales</taxon>
        <taxon>Thermithiobacillaceae</taxon>
        <taxon>Thermithiobacillus</taxon>
    </lineage>
</organism>
<dbReference type="RefSeq" id="WP_341370531.1">
    <property type="nucleotide sequence ID" value="NZ_JBBPCO010000005.1"/>
</dbReference>
<reference evidence="4 5" key="1">
    <citation type="submission" date="2024-04" db="EMBL/GenBank/DDBJ databases">
        <authorList>
            <person name="Abashina T."/>
            <person name="Shaikin A."/>
        </authorList>
    </citation>
    <scope>NUCLEOTIDE SEQUENCE [LARGE SCALE GENOMIC DNA]</scope>
    <source>
        <strain evidence="4 5">AAFK</strain>
    </source>
</reference>
<dbReference type="CDD" id="cd00886">
    <property type="entry name" value="MogA_MoaB"/>
    <property type="match status" value="1"/>
</dbReference>
<dbReference type="InterPro" id="IPR001453">
    <property type="entry name" value="MoaB/Mog_dom"/>
</dbReference>
<keyword evidence="2" id="KW-0501">Molybdenum cofactor biosynthesis</keyword>
<comment type="function">
    <text evidence="2">May be involved in the biosynthesis of molybdopterin.</text>
</comment>
<dbReference type="SUPFAM" id="SSF53218">
    <property type="entry name" value="Molybdenum cofactor biosynthesis proteins"/>
    <property type="match status" value="1"/>
</dbReference>
<gene>
    <name evidence="4" type="primary">moaB</name>
    <name evidence="4" type="ORF">WOB96_06805</name>
</gene>
<accession>A0ABU9D9V8</accession>
<dbReference type="PANTHER" id="PTHR43232:SF2">
    <property type="entry name" value="MOLYBDENUM COFACTOR BIOSYNTHESIS PROTEIN B"/>
    <property type="match status" value="1"/>
</dbReference>
<dbReference type="NCBIfam" id="TIGR02667">
    <property type="entry name" value="moaB_proteo"/>
    <property type="match status" value="1"/>
</dbReference>
<dbReference type="PIRSF" id="PIRSF006443">
    <property type="entry name" value="MoaB"/>
    <property type="match status" value="1"/>
</dbReference>